<evidence type="ECO:0000256" key="3">
    <source>
        <dbReference type="ARBA" id="ARBA00022679"/>
    </source>
</evidence>
<evidence type="ECO:0000256" key="7">
    <source>
        <dbReference type="SAM" id="Coils"/>
    </source>
</evidence>
<dbReference type="InterPro" id="IPR003356">
    <property type="entry name" value="DNA_methylase_A-5"/>
</dbReference>
<dbReference type="RefSeq" id="WP_005350124.1">
    <property type="nucleotide sequence ID" value="NZ_CAKXER010000040.1"/>
</dbReference>
<evidence type="ECO:0000256" key="5">
    <source>
        <dbReference type="ARBA" id="ARBA00022747"/>
    </source>
</evidence>
<dbReference type="EMBL" id="CYYC01000005">
    <property type="protein sequence ID" value="CUM84066.1"/>
    <property type="molecule type" value="Genomic_DNA"/>
</dbReference>
<name>A0A173S263_9FIRM</name>
<feature type="domain" description="DNA methylase adenine-specific" evidence="8">
    <location>
        <begin position="197"/>
        <end position="418"/>
    </location>
</feature>
<evidence type="ECO:0000256" key="1">
    <source>
        <dbReference type="ARBA" id="ARBA00011900"/>
    </source>
</evidence>
<evidence type="ECO:0000256" key="4">
    <source>
        <dbReference type="ARBA" id="ARBA00022691"/>
    </source>
</evidence>
<evidence type="ECO:0000256" key="2">
    <source>
        <dbReference type="ARBA" id="ARBA00022603"/>
    </source>
</evidence>
<dbReference type="GO" id="GO:0032259">
    <property type="term" value="P:methylation"/>
    <property type="evidence" value="ECO:0007669"/>
    <property type="project" value="UniProtKB-KW"/>
</dbReference>
<dbReference type="Gene3D" id="3.40.50.150">
    <property type="entry name" value="Vaccinia Virus protein VP39"/>
    <property type="match status" value="1"/>
</dbReference>
<reference evidence="9 11" key="1">
    <citation type="submission" date="2015-09" db="EMBL/GenBank/DDBJ databases">
        <authorList>
            <consortium name="Pathogen Informatics"/>
        </authorList>
    </citation>
    <scope>NUCLEOTIDE SEQUENCE [LARGE SCALE GENOMIC DNA]</scope>
    <source>
        <strain evidence="9 11">2789STDY5834966</strain>
    </source>
</reference>
<dbReference type="InterPro" id="IPR051537">
    <property type="entry name" value="DNA_Adenine_Mtase"/>
</dbReference>
<accession>A0A173S263</accession>
<dbReference type="Proteomes" id="UP000095390">
    <property type="component" value="Unassembled WGS sequence"/>
</dbReference>
<comment type="catalytic activity">
    <reaction evidence="6">
        <text>a 2'-deoxyadenosine in DNA + S-adenosyl-L-methionine = an N(6)-methyl-2'-deoxyadenosine in DNA + S-adenosyl-L-homocysteine + H(+)</text>
        <dbReference type="Rhea" id="RHEA:15197"/>
        <dbReference type="Rhea" id="RHEA-COMP:12418"/>
        <dbReference type="Rhea" id="RHEA-COMP:12419"/>
        <dbReference type="ChEBI" id="CHEBI:15378"/>
        <dbReference type="ChEBI" id="CHEBI:57856"/>
        <dbReference type="ChEBI" id="CHEBI:59789"/>
        <dbReference type="ChEBI" id="CHEBI:90615"/>
        <dbReference type="ChEBI" id="CHEBI:90616"/>
        <dbReference type="EC" id="2.1.1.72"/>
    </reaction>
</comment>
<dbReference type="EC" id="2.1.1.72" evidence="1"/>
<dbReference type="Pfam" id="PF02384">
    <property type="entry name" value="N6_Mtase"/>
    <property type="match status" value="1"/>
</dbReference>
<keyword evidence="4" id="KW-0949">S-adenosyl-L-methionine</keyword>
<dbReference type="GO" id="GO:0008170">
    <property type="term" value="F:N-methyltransferase activity"/>
    <property type="evidence" value="ECO:0007669"/>
    <property type="project" value="InterPro"/>
</dbReference>
<feature type="coiled-coil region" evidence="7">
    <location>
        <begin position="420"/>
        <end position="454"/>
    </location>
</feature>
<dbReference type="AlphaFoldDB" id="A0A173S263"/>
<keyword evidence="5" id="KW-0680">Restriction system</keyword>
<proteinExistence type="predicted"/>
<dbReference type="SUPFAM" id="SSF53335">
    <property type="entry name" value="S-adenosyl-L-methionine-dependent methyltransferases"/>
    <property type="match status" value="1"/>
</dbReference>
<dbReference type="EMBL" id="QRQO01000007">
    <property type="protein sequence ID" value="RHN15889.1"/>
    <property type="molecule type" value="Genomic_DNA"/>
</dbReference>
<protein>
    <recommendedName>
        <fullName evidence="1">site-specific DNA-methyltransferase (adenine-specific)</fullName>
        <ecNumber evidence="1">2.1.1.72</ecNumber>
    </recommendedName>
</protein>
<dbReference type="GO" id="GO:0003677">
    <property type="term" value="F:DNA binding"/>
    <property type="evidence" value="ECO:0007669"/>
    <property type="project" value="InterPro"/>
</dbReference>
<keyword evidence="7" id="KW-0175">Coiled coil</keyword>
<evidence type="ECO:0000259" key="8">
    <source>
        <dbReference type="Pfam" id="PF02384"/>
    </source>
</evidence>
<reference evidence="10 12" key="2">
    <citation type="submission" date="2018-08" db="EMBL/GenBank/DDBJ databases">
        <title>A genome reference for cultivated species of the human gut microbiota.</title>
        <authorList>
            <person name="Zou Y."/>
            <person name="Xue W."/>
            <person name="Luo G."/>
        </authorList>
    </citation>
    <scope>NUCLEOTIDE SEQUENCE [LARGE SCALE GENOMIC DNA]</scope>
    <source>
        <strain evidence="10 12">AF31-17AC</strain>
    </source>
</reference>
<dbReference type="GO" id="GO:0009007">
    <property type="term" value="F:site-specific DNA-methyltransferase (adenine-specific) activity"/>
    <property type="evidence" value="ECO:0007669"/>
    <property type="project" value="UniProtKB-EC"/>
</dbReference>
<evidence type="ECO:0000313" key="10">
    <source>
        <dbReference type="EMBL" id="RHN15889.1"/>
    </source>
</evidence>
<keyword evidence="2 9" id="KW-0489">Methyltransferase</keyword>
<evidence type="ECO:0000313" key="9">
    <source>
        <dbReference type="EMBL" id="CUM84066.1"/>
    </source>
</evidence>
<dbReference type="InterPro" id="IPR029063">
    <property type="entry name" value="SAM-dependent_MTases_sf"/>
</dbReference>
<evidence type="ECO:0000313" key="12">
    <source>
        <dbReference type="Proteomes" id="UP000283700"/>
    </source>
</evidence>
<sequence length="457" mass="53722">MDEKQLQYEFLSILSESHPGLTFEEYRDSCVFLLFYQYLCLKHGDSLEEAYKPGELVKMAIRGKLQVASFLKFMESASSFLHLLNKDFQLTEFSFYKSLERVHSLEKQKSYARFFRKFLKKIDGWDCKEELLRQYPKLFILLIAEFAKLKKDTYISEELSELYHKFFCRRFHKKKGKCKVLFPEFQYGILASSIISTEKNIEIYGYTKEQEYIDIFTIVCYMRGIPLDSLHLFMKKDWRAIRDLPDGADNILIFMPEGVEAGEYIASPKLSLGKEQFYAGTKGEFPFLLTAISCLKENGFLAAVFPGAMLYREGREAQIRKYLVEELNCLDTIMLLPDSIFHSIGQAEAILFFQMNRERKDILFFDCSEIESLDKEQIDTIDQLWSERKTIPGLCACVERDEIEKNEYNLNLPRYITKVVKETAIDMEKGKARIREIEQELQEIENRIAIYRRELGL</sequence>
<gene>
    <name evidence="10" type="ORF">DWZ29_04205</name>
    <name evidence="9" type="ORF">ERS852578_00582</name>
</gene>
<dbReference type="GO" id="GO:0009307">
    <property type="term" value="P:DNA restriction-modification system"/>
    <property type="evidence" value="ECO:0007669"/>
    <property type="project" value="UniProtKB-KW"/>
</dbReference>
<dbReference type="Proteomes" id="UP000283700">
    <property type="component" value="Unassembled WGS sequence"/>
</dbReference>
<keyword evidence="3 9" id="KW-0808">Transferase</keyword>
<organism evidence="9 11">
    <name type="scientific">Anaerobutyricum hallii</name>
    <dbReference type="NCBI Taxonomy" id="39488"/>
    <lineage>
        <taxon>Bacteria</taxon>
        <taxon>Bacillati</taxon>
        <taxon>Bacillota</taxon>
        <taxon>Clostridia</taxon>
        <taxon>Lachnospirales</taxon>
        <taxon>Lachnospiraceae</taxon>
        <taxon>Anaerobutyricum</taxon>
    </lineage>
</organism>
<dbReference type="OrthoDB" id="9814572at2"/>
<dbReference type="PANTHER" id="PTHR42933">
    <property type="entry name" value="SLR6095 PROTEIN"/>
    <property type="match status" value="1"/>
</dbReference>
<dbReference type="PANTHER" id="PTHR42933:SF3">
    <property type="entry name" value="TYPE I RESTRICTION ENZYME MJAVIII METHYLASE SUBUNIT"/>
    <property type="match status" value="1"/>
</dbReference>
<evidence type="ECO:0000313" key="11">
    <source>
        <dbReference type="Proteomes" id="UP000095390"/>
    </source>
</evidence>
<evidence type="ECO:0000256" key="6">
    <source>
        <dbReference type="ARBA" id="ARBA00047942"/>
    </source>
</evidence>
<dbReference type="GeneID" id="75048330"/>